<evidence type="ECO:0000256" key="3">
    <source>
        <dbReference type="SAM" id="MobiDB-lite"/>
    </source>
</evidence>
<dbReference type="InterPro" id="IPR056423">
    <property type="entry name" value="BACK_BPM_SPOP"/>
</dbReference>
<feature type="compositionally biased region" description="Low complexity" evidence="3">
    <location>
        <begin position="394"/>
        <end position="408"/>
    </location>
</feature>
<feature type="domain" description="MATH" evidence="5">
    <location>
        <begin position="458"/>
        <end position="582"/>
    </location>
</feature>
<comment type="pathway">
    <text evidence="1">Protein modification; protein ubiquitination.</text>
</comment>
<dbReference type="Gene3D" id="1.25.40.420">
    <property type="match status" value="1"/>
</dbReference>
<dbReference type="CDD" id="cd00121">
    <property type="entry name" value="MATH"/>
    <property type="match status" value="2"/>
</dbReference>
<comment type="similarity">
    <text evidence="2">Belongs to the Tdpoz family.</text>
</comment>
<feature type="non-terminal residue" evidence="6">
    <location>
        <position position="1"/>
    </location>
</feature>
<protein>
    <recommendedName>
        <fullName evidence="8">BTB domain-containing protein</fullName>
    </recommendedName>
</protein>
<feature type="domain" description="BTB" evidence="4">
    <location>
        <begin position="190"/>
        <end position="258"/>
    </location>
</feature>
<dbReference type="Proteomes" id="UP000324897">
    <property type="component" value="Chromosome 1"/>
</dbReference>
<dbReference type="InterPro" id="IPR008974">
    <property type="entry name" value="TRAF-like"/>
</dbReference>
<gene>
    <name evidence="6" type="ORF">EJB05_22764</name>
</gene>
<dbReference type="InterPro" id="IPR000210">
    <property type="entry name" value="BTB/POZ_dom"/>
</dbReference>
<dbReference type="PANTHER" id="PTHR26379">
    <property type="entry name" value="BTB/POZ AND MATH DOMAIN-CONTAINING PROTEIN 1"/>
    <property type="match status" value="1"/>
</dbReference>
<feature type="domain" description="BTB" evidence="4">
    <location>
        <begin position="625"/>
        <end position="693"/>
    </location>
</feature>
<dbReference type="InterPro" id="IPR002083">
    <property type="entry name" value="MATH/TRAF_dom"/>
</dbReference>
<dbReference type="Gene3D" id="2.60.210.10">
    <property type="entry name" value="Apoptosis, Tumor Necrosis Factor Receptor Associated Protein 2, Chain A"/>
    <property type="match status" value="2"/>
</dbReference>
<dbReference type="PROSITE" id="PS50144">
    <property type="entry name" value="MATH"/>
    <property type="match status" value="2"/>
</dbReference>
<comment type="caution">
    <text evidence="6">The sequence shown here is derived from an EMBL/GenBank/DDBJ whole genome shotgun (WGS) entry which is preliminary data.</text>
</comment>
<dbReference type="PROSITE" id="PS50097">
    <property type="entry name" value="BTB"/>
    <property type="match status" value="2"/>
</dbReference>
<dbReference type="InterPro" id="IPR011333">
    <property type="entry name" value="SKP1/BTB/POZ_sf"/>
</dbReference>
<dbReference type="Pfam" id="PF24570">
    <property type="entry name" value="BACK_BPM_SPOP"/>
    <property type="match status" value="2"/>
</dbReference>
<name>A0A5J9V589_9POAL</name>
<dbReference type="SUPFAM" id="SSF49599">
    <property type="entry name" value="TRAF domain-like"/>
    <property type="match status" value="2"/>
</dbReference>
<keyword evidence="7" id="KW-1185">Reference proteome</keyword>
<dbReference type="SMART" id="SM00225">
    <property type="entry name" value="BTB"/>
    <property type="match status" value="2"/>
</dbReference>
<dbReference type="FunFam" id="3.30.710.10:FF:000159">
    <property type="entry name" value="Speckle-type POZ protein B"/>
    <property type="match status" value="1"/>
</dbReference>
<dbReference type="Pfam" id="PF00651">
    <property type="entry name" value="BTB"/>
    <property type="match status" value="2"/>
</dbReference>
<dbReference type="AlphaFoldDB" id="A0A5J9V589"/>
<evidence type="ECO:0000259" key="4">
    <source>
        <dbReference type="PROSITE" id="PS50097"/>
    </source>
</evidence>
<dbReference type="Pfam" id="PF22486">
    <property type="entry name" value="MATH_2"/>
    <property type="match status" value="2"/>
</dbReference>
<dbReference type="CDD" id="cd18280">
    <property type="entry name" value="BTB_POZ_BPM_plant"/>
    <property type="match status" value="2"/>
</dbReference>
<evidence type="ECO:0000313" key="6">
    <source>
        <dbReference type="EMBL" id="TVU31095.1"/>
    </source>
</evidence>
<dbReference type="PANTHER" id="PTHR26379:SF187">
    <property type="entry name" value="OS07G0655300 PROTEIN"/>
    <property type="match status" value="1"/>
</dbReference>
<dbReference type="EMBL" id="RWGY01000011">
    <property type="protein sequence ID" value="TVU31095.1"/>
    <property type="molecule type" value="Genomic_DNA"/>
</dbReference>
<dbReference type="Gramene" id="TVU31095">
    <property type="protein sequence ID" value="TVU31095"/>
    <property type="gene ID" value="EJB05_22764"/>
</dbReference>
<accession>A0A5J9V589</accession>
<evidence type="ECO:0000259" key="5">
    <source>
        <dbReference type="PROSITE" id="PS50144"/>
    </source>
</evidence>
<feature type="domain" description="MATH" evidence="5">
    <location>
        <begin position="28"/>
        <end position="155"/>
    </location>
</feature>
<dbReference type="GO" id="GO:0016567">
    <property type="term" value="P:protein ubiquitination"/>
    <property type="evidence" value="ECO:0007669"/>
    <property type="project" value="InterPro"/>
</dbReference>
<dbReference type="SMART" id="SM00061">
    <property type="entry name" value="MATH"/>
    <property type="match status" value="2"/>
</dbReference>
<evidence type="ECO:0000313" key="7">
    <source>
        <dbReference type="Proteomes" id="UP000324897"/>
    </source>
</evidence>
<organism evidence="6 7">
    <name type="scientific">Eragrostis curvula</name>
    <name type="common">weeping love grass</name>
    <dbReference type="NCBI Taxonomy" id="38414"/>
    <lineage>
        <taxon>Eukaryota</taxon>
        <taxon>Viridiplantae</taxon>
        <taxon>Streptophyta</taxon>
        <taxon>Embryophyta</taxon>
        <taxon>Tracheophyta</taxon>
        <taxon>Spermatophyta</taxon>
        <taxon>Magnoliopsida</taxon>
        <taxon>Liliopsida</taxon>
        <taxon>Poales</taxon>
        <taxon>Poaceae</taxon>
        <taxon>PACMAD clade</taxon>
        <taxon>Chloridoideae</taxon>
        <taxon>Eragrostideae</taxon>
        <taxon>Eragrostidinae</taxon>
        <taxon>Eragrostis</taxon>
    </lineage>
</organism>
<dbReference type="InterPro" id="IPR045005">
    <property type="entry name" value="BPM1-6"/>
</dbReference>
<evidence type="ECO:0000256" key="2">
    <source>
        <dbReference type="ARBA" id="ARBA00010846"/>
    </source>
</evidence>
<dbReference type="SUPFAM" id="SSF54695">
    <property type="entry name" value="POZ domain"/>
    <property type="match status" value="2"/>
</dbReference>
<dbReference type="OrthoDB" id="6437200at2759"/>
<sequence length="791" mass="88006">MPVASPSPAGGDRPLFCTSSTIVAGAVCGHHVLKIADYSSTKDALNGQRIDSRPFRVGGRTWFVEYHPNGSTPEASGYISLFLALDDAVTEPVKAQVKISLLDQYSKPVPSYSRTTEIVNFSEKGSWGYPKFIEREVLEKSKHLRDDYFTVRFDVTIVKDIHTEETPVITVPPSDMHLHFGDILSSEDGADVKFRVGSRTFAAHRLVLAARSPVFKAELYGSMKDGVTTTVIPIDDMEAEVFSALLTFMYTDALPEMKEQEESAMAQHLLVAADRYCLGRLKLICEDKLCKHMDKDSIANILALAEQHNCHGLKEACMEFVRSSESALSCLNQESNPSVVKELMSLCIGGSEKRLLFVIHDGLGLYNGSLKGPKEPSYRPNIDHITAQLPPSWPSSSSSLSPICDDSSQTPNSQTLQHRRTRRVSLCEEGQVSPPMSSSGGGRKRLRSASSIIADTTRGYHILKIDNYSLTKGTPTGEFLESHPFTLGGHRWYIRYYPNGYDSGSKDYISIYLRLDESVDEEVKACYQINFIDDADEQTLALDRVKMFRGSTISGYLQFRKRRDFEESKHLKNNSFAVRCDMVVINEFRAEEEKDDLIDTSAFVSVPSSSLHEHLGDLLRTEKGADVVFEVGGETFAAHRCVLAARSPVFSAELLGLMKESDTAGVVRIEDMEAKVFKAMLHFVYTDSLPKAKKEEEDVMFQHLLVAADRYNLERLKFMCEEKLCKYIDAGTVATVLALADQHHCSGLKKACFSFLISQNNLKAVVSSDGFKHLSRSCPAIMEELVAMLGT</sequence>
<proteinExistence type="inferred from homology"/>
<evidence type="ECO:0000256" key="1">
    <source>
        <dbReference type="ARBA" id="ARBA00004906"/>
    </source>
</evidence>
<reference evidence="6 7" key="1">
    <citation type="journal article" date="2019" name="Sci. Rep.">
        <title>A high-quality genome of Eragrostis curvula grass provides insights into Poaceae evolution and supports new strategies to enhance forage quality.</title>
        <authorList>
            <person name="Carballo J."/>
            <person name="Santos B.A.C.M."/>
            <person name="Zappacosta D."/>
            <person name="Garbus I."/>
            <person name="Selva J.P."/>
            <person name="Gallo C.A."/>
            <person name="Diaz A."/>
            <person name="Albertini E."/>
            <person name="Caccamo M."/>
            <person name="Echenique V."/>
        </authorList>
    </citation>
    <scope>NUCLEOTIDE SEQUENCE [LARGE SCALE GENOMIC DNA]</scope>
    <source>
        <strain evidence="7">cv. Victoria</strain>
        <tissue evidence="6">Leaf</tissue>
    </source>
</reference>
<evidence type="ECO:0008006" key="8">
    <source>
        <dbReference type="Google" id="ProtNLM"/>
    </source>
</evidence>
<feature type="region of interest" description="Disordered" evidence="3">
    <location>
        <begin position="386"/>
        <end position="446"/>
    </location>
</feature>
<dbReference type="Gene3D" id="3.30.710.10">
    <property type="entry name" value="Potassium Channel Kv1.1, Chain A"/>
    <property type="match status" value="2"/>
</dbReference>